<keyword evidence="1" id="KW-0812">Transmembrane</keyword>
<reference evidence="3" key="1">
    <citation type="submission" date="2016-11" db="UniProtKB">
        <authorList>
            <consortium name="WormBaseParasite"/>
        </authorList>
    </citation>
    <scope>IDENTIFICATION</scope>
</reference>
<feature type="transmembrane region" description="Helical" evidence="1">
    <location>
        <begin position="115"/>
        <end position="140"/>
    </location>
</feature>
<dbReference type="WBParaSite" id="Hba_10794">
    <property type="protein sequence ID" value="Hba_10794"/>
    <property type="gene ID" value="Hba_10794"/>
</dbReference>
<evidence type="ECO:0000256" key="1">
    <source>
        <dbReference type="SAM" id="Phobius"/>
    </source>
</evidence>
<keyword evidence="1" id="KW-1133">Transmembrane helix</keyword>
<evidence type="ECO:0000313" key="3">
    <source>
        <dbReference type="WBParaSite" id="Hba_10794"/>
    </source>
</evidence>
<accession>A0A1I7X029</accession>
<feature type="transmembrane region" description="Helical" evidence="1">
    <location>
        <begin position="20"/>
        <end position="41"/>
    </location>
</feature>
<proteinExistence type="predicted"/>
<name>A0A1I7X029_HETBA</name>
<evidence type="ECO:0000313" key="2">
    <source>
        <dbReference type="Proteomes" id="UP000095283"/>
    </source>
</evidence>
<keyword evidence="1" id="KW-0472">Membrane</keyword>
<protein>
    <submittedName>
        <fullName evidence="3">Transmembrane protein</fullName>
    </submittedName>
</protein>
<sequence length="143" mass="16933">MTFTSNHSKQICQLREQLKVELFLVMFILLHFKLSCTPSFYFQFLHYGFLLIIQLLLKYHFSVFGCFRHLYVSKHQKSQRTLQTSYFCSILSQNLENITPFTPTSPRCCRVFRSFTLRVAAVFRLISIVSTLRALVIVIFSRF</sequence>
<dbReference type="Proteomes" id="UP000095283">
    <property type="component" value="Unplaced"/>
</dbReference>
<feature type="transmembrane region" description="Helical" evidence="1">
    <location>
        <begin position="47"/>
        <end position="71"/>
    </location>
</feature>
<organism evidence="2 3">
    <name type="scientific">Heterorhabditis bacteriophora</name>
    <name type="common">Entomopathogenic nematode worm</name>
    <dbReference type="NCBI Taxonomy" id="37862"/>
    <lineage>
        <taxon>Eukaryota</taxon>
        <taxon>Metazoa</taxon>
        <taxon>Ecdysozoa</taxon>
        <taxon>Nematoda</taxon>
        <taxon>Chromadorea</taxon>
        <taxon>Rhabditida</taxon>
        <taxon>Rhabditina</taxon>
        <taxon>Rhabditomorpha</taxon>
        <taxon>Strongyloidea</taxon>
        <taxon>Heterorhabditidae</taxon>
        <taxon>Heterorhabditis</taxon>
    </lineage>
</organism>
<dbReference type="AlphaFoldDB" id="A0A1I7X029"/>
<keyword evidence="2" id="KW-1185">Reference proteome</keyword>